<dbReference type="Pfam" id="PF02661">
    <property type="entry name" value="Fic"/>
    <property type="match status" value="1"/>
</dbReference>
<dbReference type="OrthoDB" id="9813719at2"/>
<dbReference type="InterPro" id="IPR040198">
    <property type="entry name" value="Fido_containing"/>
</dbReference>
<dbReference type="GO" id="GO:0005524">
    <property type="term" value="F:ATP binding"/>
    <property type="evidence" value="ECO:0007669"/>
    <property type="project" value="UniProtKB-KW"/>
</dbReference>
<protein>
    <recommendedName>
        <fullName evidence="10">Fido domain-containing protein</fullName>
    </recommendedName>
</protein>
<evidence type="ECO:0000256" key="7">
    <source>
        <dbReference type="ARBA" id="ARBA00022989"/>
    </source>
</evidence>
<feature type="domain" description="Fido" evidence="10">
    <location>
        <begin position="45"/>
        <end position="196"/>
    </location>
</feature>
<keyword evidence="5" id="KW-0802">TPR repeat</keyword>
<keyword evidence="7" id="KW-1133">Transmembrane helix</keyword>
<evidence type="ECO:0000256" key="4">
    <source>
        <dbReference type="ARBA" id="ARBA00022741"/>
    </source>
</evidence>
<feature type="active site" evidence="9">
    <location>
        <position position="125"/>
    </location>
</feature>
<dbReference type="PANTHER" id="PTHR13504">
    <property type="entry name" value="FIDO DOMAIN-CONTAINING PROTEIN DDB_G0283145"/>
    <property type="match status" value="1"/>
</dbReference>
<dbReference type="EMBL" id="CABVPL010000019">
    <property type="protein sequence ID" value="VWB64859.1"/>
    <property type="molecule type" value="Genomic_DNA"/>
</dbReference>
<evidence type="ECO:0000256" key="9">
    <source>
        <dbReference type="PIRSR" id="PIRSR640198-1"/>
    </source>
</evidence>
<dbReference type="PANTHER" id="PTHR13504:SF34">
    <property type="entry name" value="PROTEIN ADENYLYLTRANSFERASE FICD"/>
    <property type="match status" value="1"/>
</dbReference>
<dbReference type="PROSITE" id="PS51459">
    <property type="entry name" value="FIDO"/>
    <property type="match status" value="1"/>
</dbReference>
<gene>
    <name evidence="12" type="ORF">BLA24064_03011</name>
    <name evidence="11" type="ORF">F7R21_07575</name>
</gene>
<reference evidence="11 13" key="1">
    <citation type="submission" date="2019-09" db="EMBL/GenBank/DDBJ databases">
        <title>Draft genome sequences of 48 bacterial type strains from the CCUG.</title>
        <authorList>
            <person name="Tunovic T."/>
            <person name="Pineiro-Iglesias B."/>
            <person name="Unosson C."/>
            <person name="Inganas E."/>
            <person name="Ohlen M."/>
            <person name="Cardew S."/>
            <person name="Jensie-Markopoulos S."/>
            <person name="Salva-Serra F."/>
            <person name="Jaen-Luchoro D."/>
            <person name="Karlsson R."/>
            <person name="Svensson-Stadler L."/>
            <person name="Chun J."/>
            <person name="Moore E."/>
        </authorList>
    </citation>
    <scope>NUCLEOTIDE SEQUENCE [LARGE SCALE GENOMIC DNA]</scope>
    <source>
        <strain evidence="11 13">CCUG 54555</strain>
    </source>
</reference>
<dbReference type="RefSeq" id="WP_151063685.1">
    <property type="nucleotide sequence ID" value="NZ_CABVPL010000019.1"/>
</dbReference>
<dbReference type="EMBL" id="VZOJ01000013">
    <property type="protein sequence ID" value="KAB0643364.1"/>
    <property type="molecule type" value="Genomic_DNA"/>
</dbReference>
<dbReference type="Gene3D" id="1.10.3290.10">
    <property type="entry name" value="Fido-like domain"/>
    <property type="match status" value="1"/>
</dbReference>
<dbReference type="GO" id="GO:0016020">
    <property type="term" value="C:membrane"/>
    <property type="evidence" value="ECO:0007669"/>
    <property type="project" value="UniProtKB-SubCell"/>
</dbReference>
<keyword evidence="13" id="KW-1185">Reference proteome</keyword>
<evidence type="ECO:0000256" key="5">
    <source>
        <dbReference type="ARBA" id="ARBA00022803"/>
    </source>
</evidence>
<keyword evidence="3" id="KW-0677">Repeat</keyword>
<evidence type="ECO:0000313" key="14">
    <source>
        <dbReference type="Proteomes" id="UP000494222"/>
    </source>
</evidence>
<dbReference type="SUPFAM" id="SSF140931">
    <property type="entry name" value="Fic-like"/>
    <property type="match status" value="1"/>
</dbReference>
<evidence type="ECO:0000313" key="12">
    <source>
        <dbReference type="EMBL" id="VWB64859.1"/>
    </source>
</evidence>
<evidence type="ECO:0000256" key="3">
    <source>
        <dbReference type="ARBA" id="ARBA00022737"/>
    </source>
</evidence>
<dbReference type="InterPro" id="IPR003812">
    <property type="entry name" value="Fido"/>
</dbReference>
<name>A0A6H9SUV3_9BURK</name>
<dbReference type="InterPro" id="IPR036597">
    <property type="entry name" value="Fido-like_dom_sf"/>
</dbReference>
<evidence type="ECO:0000256" key="6">
    <source>
        <dbReference type="ARBA" id="ARBA00022840"/>
    </source>
</evidence>
<dbReference type="AlphaFoldDB" id="A0A6H9SUV3"/>
<dbReference type="Proteomes" id="UP000430232">
    <property type="component" value="Unassembled WGS sequence"/>
</dbReference>
<keyword evidence="8" id="KW-0472">Membrane</keyword>
<keyword evidence="6" id="KW-0067">ATP-binding</keyword>
<dbReference type="GeneID" id="99790287"/>
<proteinExistence type="predicted"/>
<keyword evidence="2" id="KW-0812">Transmembrane</keyword>
<evidence type="ECO:0000313" key="11">
    <source>
        <dbReference type="EMBL" id="KAB0643364.1"/>
    </source>
</evidence>
<accession>A0A6H9SUV3</accession>
<dbReference type="Proteomes" id="UP000494222">
    <property type="component" value="Unassembled WGS sequence"/>
</dbReference>
<evidence type="ECO:0000256" key="2">
    <source>
        <dbReference type="ARBA" id="ARBA00022692"/>
    </source>
</evidence>
<keyword evidence="4" id="KW-0547">Nucleotide-binding</keyword>
<evidence type="ECO:0000313" key="13">
    <source>
        <dbReference type="Proteomes" id="UP000430232"/>
    </source>
</evidence>
<evidence type="ECO:0000259" key="10">
    <source>
        <dbReference type="PROSITE" id="PS51459"/>
    </source>
</evidence>
<comment type="subcellular location">
    <subcellularLocation>
        <location evidence="1">Membrane</location>
        <topology evidence="1">Single-pass membrane protein</topology>
    </subcellularLocation>
</comment>
<evidence type="ECO:0000256" key="1">
    <source>
        <dbReference type="ARBA" id="ARBA00004167"/>
    </source>
</evidence>
<reference evidence="12 14" key="2">
    <citation type="submission" date="2019-09" db="EMBL/GenBank/DDBJ databases">
        <authorList>
            <person name="Depoorter E."/>
        </authorList>
    </citation>
    <scope>NUCLEOTIDE SEQUENCE [LARGE SCALE GENOMIC DNA]</scope>
    <source>
        <strain evidence="12">LMG 24064</strain>
    </source>
</reference>
<evidence type="ECO:0000256" key="8">
    <source>
        <dbReference type="ARBA" id="ARBA00023136"/>
    </source>
</evidence>
<sequence>MILWELAQNERNKQYTQLEVANTARQFSFLLSLIEVATATRQEWLSERVIKALNYHAIACLHDYAGEYRPCLVELGKDEDDHRPPMPHSVPAQMEHFVHYINSKWTEFDAPKLAAFVLWRLNHIHPFVNGNGRTARAAAYFVACLKLGGALPGKKTLPELLCDNRDEYVAALKVADRTQLKKARPDVGPLASLIGQLLDEQIKSA</sequence>
<organism evidence="11 13">
    <name type="scientific">Burkholderia latens</name>
    <dbReference type="NCBI Taxonomy" id="488446"/>
    <lineage>
        <taxon>Bacteria</taxon>
        <taxon>Pseudomonadati</taxon>
        <taxon>Pseudomonadota</taxon>
        <taxon>Betaproteobacteria</taxon>
        <taxon>Burkholderiales</taxon>
        <taxon>Burkholderiaceae</taxon>
        <taxon>Burkholderia</taxon>
        <taxon>Burkholderia cepacia complex</taxon>
    </lineage>
</organism>